<dbReference type="Pfam" id="PF03055">
    <property type="entry name" value="RPE65"/>
    <property type="match status" value="1"/>
</dbReference>
<keyword evidence="5" id="KW-0223">Dioxygenase</keyword>
<comment type="similarity">
    <text evidence="1 5">Belongs to the carotenoid oxygenase family.</text>
</comment>
<evidence type="ECO:0000313" key="6">
    <source>
        <dbReference type="EMBL" id="MFD1051355.1"/>
    </source>
</evidence>
<dbReference type="EC" id="1.13.11.-" evidence="5"/>
<organism evidence="6 7">
    <name type="scientific">Kibdelosporangium lantanae</name>
    <dbReference type="NCBI Taxonomy" id="1497396"/>
    <lineage>
        <taxon>Bacteria</taxon>
        <taxon>Bacillati</taxon>
        <taxon>Actinomycetota</taxon>
        <taxon>Actinomycetes</taxon>
        <taxon>Pseudonocardiales</taxon>
        <taxon>Pseudonocardiaceae</taxon>
        <taxon>Kibdelosporangium</taxon>
    </lineage>
</organism>
<proteinExistence type="inferred from homology"/>
<comment type="cofactor">
    <cofactor evidence="5">
        <name>Fe(2+)</name>
        <dbReference type="ChEBI" id="CHEBI:29033"/>
    </cofactor>
    <text evidence="5">Binds 1 Fe(2+) ion per subunit.</text>
</comment>
<dbReference type="EMBL" id="JBHTIS010003528">
    <property type="protein sequence ID" value="MFD1051355.1"/>
    <property type="molecule type" value="Genomic_DNA"/>
</dbReference>
<dbReference type="PANTHER" id="PTHR10543">
    <property type="entry name" value="BETA-CAROTENE DIOXYGENASE"/>
    <property type="match status" value="1"/>
</dbReference>
<dbReference type="PANTHER" id="PTHR10543:SF89">
    <property type="entry name" value="CAROTENOID 9,10(9',10')-CLEAVAGE DIOXYGENASE 1"/>
    <property type="match status" value="1"/>
</dbReference>
<dbReference type="Proteomes" id="UP001597045">
    <property type="component" value="Unassembled WGS sequence"/>
</dbReference>
<dbReference type="InterPro" id="IPR004294">
    <property type="entry name" value="Carotenoid_Oase"/>
</dbReference>
<name>A0ABW3MQ93_9PSEU</name>
<keyword evidence="4 5" id="KW-0408">Iron</keyword>
<reference evidence="7" key="1">
    <citation type="journal article" date="2019" name="Int. J. Syst. Evol. Microbiol.">
        <title>The Global Catalogue of Microorganisms (GCM) 10K type strain sequencing project: providing services to taxonomists for standard genome sequencing and annotation.</title>
        <authorList>
            <consortium name="The Broad Institute Genomics Platform"/>
            <consortium name="The Broad Institute Genome Sequencing Center for Infectious Disease"/>
            <person name="Wu L."/>
            <person name="Ma J."/>
        </authorList>
    </citation>
    <scope>NUCLEOTIDE SEQUENCE [LARGE SCALE GENOMIC DNA]</scope>
    <source>
        <strain evidence="7">JCM 31486</strain>
    </source>
</reference>
<accession>A0ABW3MQ93</accession>
<keyword evidence="7" id="KW-1185">Reference proteome</keyword>
<evidence type="ECO:0000256" key="1">
    <source>
        <dbReference type="ARBA" id="ARBA00006787"/>
    </source>
</evidence>
<evidence type="ECO:0000256" key="4">
    <source>
        <dbReference type="ARBA" id="ARBA00023004"/>
    </source>
</evidence>
<evidence type="ECO:0000256" key="5">
    <source>
        <dbReference type="RuleBase" id="RU364048"/>
    </source>
</evidence>
<feature type="non-terminal residue" evidence="6">
    <location>
        <position position="1"/>
    </location>
</feature>
<sequence>TDSGIDRTAVTANTNVIRHGDRILALVEVGFPYEMTQELDTLGAYDFGGKLTSAMTAHPKEDPETGDLHMFGYGFMAPYLTYHRVSRAGELVESHVVDVPGPTMMHDFAVTENHVIWLDLPMVFDLSLVGKGMAFRWDDGYGARLGVMSKATKDVRWVDVDPCYVFHVGNAYEDNGRIVLDAVRYSPERINAVWGRIAPGFDVTWHQRFVALRHGLTG</sequence>
<keyword evidence="3 5" id="KW-0560">Oxidoreductase</keyword>
<feature type="non-terminal residue" evidence="6">
    <location>
        <position position="218"/>
    </location>
</feature>
<evidence type="ECO:0000256" key="2">
    <source>
        <dbReference type="ARBA" id="ARBA00022723"/>
    </source>
</evidence>
<keyword evidence="2 5" id="KW-0479">Metal-binding</keyword>
<evidence type="ECO:0000256" key="3">
    <source>
        <dbReference type="ARBA" id="ARBA00023002"/>
    </source>
</evidence>
<gene>
    <name evidence="6" type="ORF">ACFQ1S_40345</name>
</gene>
<evidence type="ECO:0000313" key="7">
    <source>
        <dbReference type="Proteomes" id="UP001597045"/>
    </source>
</evidence>
<protein>
    <recommendedName>
        <fullName evidence="5">Dioxygenase</fullName>
        <ecNumber evidence="5">1.13.11.-</ecNumber>
    </recommendedName>
</protein>
<comment type="caution">
    <text evidence="6">The sequence shown here is derived from an EMBL/GenBank/DDBJ whole genome shotgun (WGS) entry which is preliminary data.</text>
</comment>